<evidence type="ECO:0000313" key="1">
    <source>
        <dbReference type="EMBL" id="KAF6134323.1"/>
    </source>
</evidence>
<name>A0A7J7KVD3_9MAGN</name>
<sequence length="73" mass="8188">MTPNFLPVPLKICYANIYFLNTRIAIQTSNAAIRNTTSSTSSLGGGRLGELLHYRSHHVSRQNTHEITYTPIE</sequence>
<evidence type="ECO:0000313" key="2">
    <source>
        <dbReference type="Proteomes" id="UP000541444"/>
    </source>
</evidence>
<keyword evidence="2" id="KW-1185">Reference proteome</keyword>
<protein>
    <submittedName>
        <fullName evidence="1">Uncharacterized protein</fullName>
    </submittedName>
</protein>
<gene>
    <name evidence="1" type="ORF">GIB67_005715</name>
</gene>
<reference evidence="1 2" key="1">
    <citation type="journal article" date="2020" name="IScience">
        <title>Genome Sequencing of the Endangered Kingdonia uniflora (Circaeasteraceae, Ranunculales) Reveals Potential Mechanisms of Evolutionary Specialization.</title>
        <authorList>
            <person name="Sun Y."/>
            <person name="Deng T."/>
            <person name="Zhang A."/>
            <person name="Moore M.J."/>
            <person name="Landis J.B."/>
            <person name="Lin N."/>
            <person name="Zhang H."/>
            <person name="Zhang X."/>
            <person name="Huang J."/>
            <person name="Zhang X."/>
            <person name="Sun H."/>
            <person name="Wang H."/>
        </authorList>
    </citation>
    <scope>NUCLEOTIDE SEQUENCE [LARGE SCALE GENOMIC DNA]</scope>
    <source>
        <strain evidence="1">TB1705</strain>
        <tissue evidence="1">Leaf</tissue>
    </source>
</reference>
<proteinExistence type="predicted"/>
<dbReference type="AlphaFoldDB" id="A0A7J7KVD3"/>
<comment type="caution">
    <text evidence="1">The sequence shown here is derived from an EMBL/GenBank/DDBJ whole genome shotgun (WGS) entry which is preliminary data.</text>
</comment>
<organism evidence="1 2">
    <name type="scientific">Kingdonia uniflora</name>
    <dbReference type="NCBI Taxonomy" id="39325"/>
    <lineage>
        <taxon>Eukaryota</taxon>
        <taxon>Viridiplantae</taxon>
        <taxon>Streptophyta</taxon>
        <taxon>Embryophyta</taxon>
        <taxon>Tracheophyta</taxon>
        <taxon>Spermatophyta</taxon>
        <taxon>Magnoliopsida</taxon>
        <taxon>Ranunculales</taxon>
        <taxon>Circaeasteraceae</taxon>
        <taxon>Kingdonia</taxon>
    </lineage>
</organism>
<dbReference type="EMBL" id="JACGCM010002866">
    <property type="protein sequence ID" value="KAF6134323.1"/>
    <property type="molecule type" value="Genomic_DNA"/>
</dbReference>
<dbReference type="Proteomes" id="UP000541444">
    <property type="component" value="Unassembled WGS sequence"/>
</dbReference>
<accession>A0A7J7KVD3</accession>